<dbReference type="STRING" id="1793963.AXI58_08820"/>
<keyword evidence="4" id="KW-1185">Reference proteome</keyword>
<dbReference type="RefSeq" id="WP_003154408.1">
    <property type="nucleotide sequence ID" value="NZ_JAJJBV010000021.1"/>
</dbReference>
<dbReference type="GeneID" id="93080656"/>
<dbReference type="AlphaFoldDB" id="A0A150FA33"/>
<dbReference type="PANTHER" id="PTHR33219:SF14">
    <property type="entry name" value="PROTEIN COFACTOR ASSEMBLY OF COMPLEX C SUBUNIT B CCB3, CHLOROPLASTIC-RELATED"/>
    <property type="match status" value="1"/>
</dbReference>
<keyword evidence="2" id="KW-1133">Transmembrane helix</keyword>
<evidence type="ECO:0000256" key="2">
    <source>
        <dbReference type="SAM" id="Phobius"/>
    </source>
</evidence>
<dbReference type="InterPro" id="IPR003425">
    <property type="entry name" value="CCB3/YggT"/>
</dbReference>
<evidence type="ECO:0008006" key="5">
    <source>
        <dbReference type="Google" id="ProtNLM"/>
    </source>
</evidence>
<accession>A0A150FA33</accession>
<dbReference type="OrthoDB" id="47652at2"/>
<gene>
    <name evidence="3" type="ORF">AXI58_08820</name>
</gene>
<dbReference type="EMBL" id="LSBA01000005">
    <property type="protein sequence ID" value="KXZ22090.1"/>
    <property type="molecule type" value="Genomic_DNA"/>
</dbReference>
<evidence type="ECO:0000256" key="1">
    <source>
        <dbReference type="ARBA" id="ARBA00010894"/>
    </source>
</evidence>
<sequence>MILYQIFSVLSYLIYIYSFALIIYIFMSWVPSTRETAVGRFLAAICEPYLEPFRRIIPPIAMLDISPIVAIIVLRFATTGLWGLYRMIAMYT</sequence>
<keyword evidence="2" id="KW-0472">Membrane</keyword>
<reference evidence="4" key="1">
    <citation type="submission" date="2016-02" db="EMBL/GenBank/DDBJ databases">
        <authorList>
            <person name="Dunlap C."/>
        </authorList>
    </citation>
    <scope>NUCLEOTIDE SEQUENCE [LARGE SCALE GENOMIC DNA]</scope>
    <source>
        <strain evidence="4">NRRL B-41092</strain>
    </source>
</reference>
<protein>
    <recommendedName>
        <fullName evidence="5">Cell division protein</fullName>
    </recommendedName>
</protein>
<name>A0A150FA33_9BACI</name>
<evidence type="ECO:0000313" key="4">
    <source>
        <dbReference type="Proteomes" id="UP000075430"/>
    </source>
</evidence>
<comment type="similarity">
    <text evidence="1">Belongs to the YggT family.</text>
</comment>
<evidence type="ECO:0000313" key="3">
    <source>
        <dbReference type="EMBL" id="KXZ22090.1"/>
    </source>
</evidence>
<dbReference type="GO" id="GO:0016020">
    <property type="term" value="C:membrane"/>
    <property type="evidence" value="ECO:0007669"/>
    <property type="project" value="InterPro"/>
</dbReference>
<feature type="transmembrane region" description="Helical" evidence="2">
    <location>
        <begin position="12"/>
        <end position="30"/>
    </location>
</feature>
<proteinExistence type="inferred from homology"/>
<feature type="transmembrane region" description="Helical" evidence="2">
    <location>
        <begin position="65"/>
        <end position="85"/>
    </location>
</feature>
<organism evidence="3 4">
    <name type="scientific">Bacillus nakamurai</name>
    <dbReference type="NCBI Taxonomy" id="1793963"/>
    <lineage>
        <taxon>Bacteria</taxon>
        <taxon>Bacillati</taxon>
        <taxon>Bacillota</taxon>
        <taxon>Bacilli</taxon>
        <taxon>Bacillales</taxon>
        <taxon>Bacillaceae</taxon>
        <taxon>Bacillus</taxon>
    </lineage>
</organism>
<dbReference type="Pfam" id="PF02325">
    <property type="entry name" value="CCB3_YggT"/>
    <property type="match status" value="1"/>
</dbReference>
<keyword evidence="2" id="KW-0812">Transmembrane</keyword>
<dbReference type="PANTHER" id="PTHR33219">
    <property type="entry name" value="YLMG HOMOLOG PROTEIN 2, CHLOROPLASTIC"/>
    <property type="match status" value="1"/>
</dbReference>
<comment type="caution">
    <text evidence="3">The sequence shown here is derived from an EMBL/GenBank/DDBJ whole genome shotgun (WGS) entry which is preliminary data.</text>
</comment>
<dbReference type="Proteomes" id="UP000075430">
    <property type="component" value="Unassembled WGS sequence"/>
</dbReference>